<keyword evidence="5" id="KW-0539">Nucleus</keyword>
<dbReference type="InterPro" id="IPR006447">
    <property type="entry name" value="Myb_dom_plants"/>
</dbReference>
<feature type="non-terminal residue" evidence="7">
    <location>
        <position position="1"/>
    </location>
</feature>
<protein>
    <submittedName>
        <fullName evidence="7">Uncharacterized protein</fullName>
    </submittedName>
</protein>
<dbReference type="NCBIfam" id="TIGR01557">
    <property type="entry name" value="myb_SHAQKYF"/>
    <property type="match status" value="1"/>
</dbReference>
<evidence type="ECO:0000256" key="5">
    <source>
        <dbReference type="ARBA" id="ARBA00023242"/>
    </source>
</evidence>
<dbReference type="PANTHER" id="PTHR31312">
    <property type="entry name" value="TRANSCRIPTION ACTIVATOR GLK1"/>
    <property type="match status" value="1"/>
</dbReference>
<keyword evidence="8" id="KW-1185">Reference proteome</keyword>
<comment type="subcellular location">
    <subcellularLocation>
        <location evidence="1">Nucleus</location>
    </subcellularLocation>
</comment>
<accession>A0ABQ6N4J6</accession>
<reference evidence="7 8" key="1">
    <citation type="journal article" date="2023" name="Commun. Biol.">
        <title>Genome analysis of Parmales, the sister group of diatoms, reveals the evolutionary specialization of diatoms from phago-mixotrophs to photoautotrophs.</title>
        <authorList>
            <person name="Ban H."/>
            <person name="Sato S."/>
            <person name="Yoshikawa S."/>
            <person name="Yamada K."/>
            <person name="Nakamura Y."/>
            <person name="Ichinomiya M."/>
            <person name="Sato N."/>
            <person name="Blanc-Mathieu R."/>
            <person name="Endo H."/>
            <person name="Kuwata A."/>
            <person name="Ogata H."/>
        </authorList>
    </citation>
    <scope>NUCLEOTIDE SEQUENCE [LARGE SCALE GENOMIC DNA]</scope>
</reference>
<comment type="caution">
    <text evidence="7">The sequence shown here is derived from an EMBL/GenBank/DDBJ whole genome shotgun (WGS) entry which is preliminary data.</text>
</comment>
<feature type="region of interest" description="Disordered" evidence="6">
    <location>
        <begin position="109"/>
        <end position="138"/>
    </location>
</feature>
<dbReference type="Gene3D" id="1.10.10.60">
    <property type="entry name" value="Homeodomain-like"/>
    <property type="match status" value="1"/>
</dbReference>
<dbReference type="SUPFAM" id="SSF46689">
    <property type="entry name" value="Homeodomain-like"/>
    <property type="match status" value="1"/>
</dbReference>
<gene>
    <name evidence="7" type="ORF">TeGR_g9837</name>
</gene>
<evidence type="ECO:0000256" key="1">
    <source>
        <dbReference type="ARBA" id="ARBA00004123"/>
    </source>
</evidence>
<evidence type="ECO:0000256" key="6">
    <source>
        <dbReference type="SAM" id="MobiDB-lite"/>
    </source>
</evidence>
<organism evidence="7 8">
    <name type="scientific">Tetraparma gracilis</name>
    <dbReference type="NCBI Taxonomy" id="2962635"/>
    <lineage>
        <taxon>Eukaryota</taxon>
        <taxon>Sar</taxon>
        <taxon>Stramenopiles</taxon>
        <taxon>Ochrophyta</taxon>
        <taxon>Bolidophyceae</taxon>
        <taxon>Parmales</taxon>
        <taxon>Triparmaceae</taxon>
        <taxon>Tetraparma</taxon>
    </lineage>
</organism>
<evidence type="ECO:0000256" key="3">
    <source>
        <dbReference type="ARBA" id="ARBA00023125"/>
    </source>
</evidence>
<feature type="region of interest" description="Disordered" evidence="6">
    <location>
        <begin position="1"/>
        <end position="33"/>
    </location>
</feature>
<feature type="compositionally biased region" description="Basic and acidic residues" evidence="6">
    <location>
        <begin position="109"/>
        <end position="124"/>
    </location>
</feature>
<evidence type="ECO:0000256" key="4">
    <source>
        <dbReference type="ARBA" id="ARBA00023163"/>
    </source>
</evidence>
<dbReference type="InterPro" id="IPR044825">
    <property type="entry name" value="GLK1/2-like"/>
</dbReference>
<dbReference type="EMBL" id="BRYB01002142">
    <property type="protein sequence ID" value="GMI40304.1"/>
    <property type="molecule type" value="Genomic_DNA"/>
</dbReference>
<evidence type="ECO:0000256" key="2">
    <source>
        <dbReference type="ARBA" id="ARBA00023015"/>
    </source>
</evidence>
<evidence type="ECO:0000313" key="7">
    <source>
        <dbReference type="EMBL" id="GMI40304.1"/>
    </source>
</evidence>
<keyword evidence="4" id="KW-0804">Transcription</keyword>
<dbReference type="Proteomes" id="UP001165060">
    <property type="component" value="Unassembled WGS sequence"/>
</dbReference>
<sequence>PHSYSQRKRQRPADGLGSGRASPALGRPEKPSKRFVWPDSLHKLFVQAVFDVGLKQSSPSAILAIMQPRAPNPGDITTERLKSHLQKFRLHKGKSKGEFADSYDDVLRRLEDGGDDGEPSRGEEEPPVEPGRPAAYAT</sequence>
<feature type="non-terminal residue" evidence="7">
    <location>
        <position position="138"/>
    </location>
</feature>
<evidence type="ECO:0000313" key="8">
    <source>
        <dbReference type="Proteomes" id="UP001165060"/>
    </source>
</evidence>
<name>A0ABQ6N4J6_9STRA</name>
<feature type="compositionally biased region" description="Basic residues" evidence="6">
    <location>
        <begin position="1"/>
        <end position="10"/>
    </location>
</feature>
<proteinExistence type="predicted"/>
<dbReference type="InterPro" id="IPR009057">
    <property type="entry name" value="Homeodomain-like_sf"/>
</dbReference>
<dbReference type="PANTHER" id="PTHR31312:SF1">
    <property type="entry name" value="TRANSCRIPTION ACTIVATOR GLK1"/>
    <property type="match status" value="1"/>
</dbReference>
<keyword evidence="3" id="KW-0238">DNA-binding</keyword>
<keyword evidence="2" id="KW-0805">Transcription regulation</keyword>